<accession>A0A4R4BE18</accession>
<reference evidence="2 3" key="1">
    <citation type="submission" date="2019-03" db="EMBL/GenBank/DDBJ databases">
        <title>Above-ground endophytic microbial communities from plants in different locations in the United States.</title>
        <authorList>
            <person name="Frank C."/>
        </authorList>
    </citation>
    <scope>NUCLEOTIDE SEQUENCE [LARGE SCALE GENOMIC DNA]</scope>
    <source>
        <strain evidence="2 3">LP_2_YM</strain>
    </source>
</reference>
<gene>
    <name evidence="2" type="ORF">EC910_112103</name>
</gene>
<keyword evidence="1" id="KW-1133">Transmembrane helix</keyword>
<dbReference type="Proteomes" id="UP000295285">
    <property type="component" value="Unassembled WGS sequence"/>
</dbReference>
<name>A0A4R4BE18_BACTU</name>
<dbReference type="InterPro" id="IPR008875">
    <property type="entry name" value="TraX"/>
</dbReference>
<feature type="transmembrane region" description="Helical" evidence="1">
    <location>
        <begin position="88"/>
        <end position="108"/>
    </location>
</feature>
<feature type="transmembrane region" description="Helical" evidence="1">
    <location>
        <begin position="115"/>
        <end position="148"/>
    </location>
</feature>
<dbReference type="AlphaFoldDB" id="A0A4R4BE18"/>
<feature type="transmembrane region" description="Helical" evidence="1">
    <location>
        <begin position="154"/>
        <end position="173"/>
    </location>
</feature>
<dbReference type="Pfam" id="PF05857">
    <property type="entry name" value="TraX"/>
    <property type="match status" value="1"/>
</dbReference>
<feature type="transmembrane region" description="Helical" evidence="1">
    <location>
        <begin position="214"/>
        <end position="234"/>
    </location>
</feature>
<evidence type="ECO:0000313" key="2">
    <source>
        <dbReference type="EMBL" id="TCW53154.1"/>
    </source>
</evidence>
<organism evidence="2 3">
    <name type="scientific">Bacillus thuringiensis</name>
    <dbReference type="NCBI Taxonomy" id="1428"/>
    <lineage>
        <taxon>Bacteria</taxon>
        <taxon>Bacillati</taxon>
        <taxon>Bacillota</taxon>
        <taxon>Bacilli</taxon>
        <taxon>Bacillales</taxon>
        <taxon>Bacillaceae</taxon>
        <taxon>Bacillus</taxon>
        <taxon>Bacillus cereus group</taxon>
    </lineage>
</organism>
<sequence length="236" mass="27490">MRLNAFQLKIFAMLLMVIDHVYTYIPGMPMWMHHPGRIVAPIFFYFIVEGFFYTRNRTKYATRVFMWAAIMFAGSAIIQYIFPTEGGLPNNIFLSLGFGIVLLCAIDYTKRTKNYLLGIPATIIVAILEVFTEASIFGVTMTLIFYFFREKKMWLIITYVLLSLSDVPTLLMVGELFTDTGLLGFNNQWMMVFALPLFFLYSGERGVNNAFTKYMFYIFYPVHLWIIYTIGYFVSK</sequence>
<feature type="transmembrane region" description="Helical" evidence="1">
    <location>
        <begin position="185"/>
        <end position="202"/>
    </location>
</feature>
<keyword evidence="1" id="KW-0812">Transmembrane</keyword>
<feature type="transmembrane region" description="Helical" evidence="1">
    <location>
        <begin position="31"/>
        <end position="52"/>
    </location>
</feature>
<comment type="caution">
    <text evidence="2">The sequence shown here is derived from an EMBL/GenBank/DDBJ whole genome shotgun (WGS) entry which is preliminary data.</text>
</comment>
<feature type="transmembrane region" description="Helical" evidence="1">
    <location>
        <begin position="64"/>
        <end position="82"/>
    </location>
</feature>
<evidence type="ECO:0000313" key="3">
    <source>
        <dbReference type="Proteomes" id="UP000295285"/>
    </source>
</evidence>
<dbReference type="EMBL" id="SMDG01000012">
    <property type="protein sequence ID" value="TCW53154.1"/>
    <property type="molecule type" value="Genomic_DNA"/>
</dbReference>
<dbReference type="RefSeq" id="WP_131933868.1">
    <property type="nucleotide sequence ID" value="NZ_SMDF01000012.1"/>
</dbReference>
<feature type="transmembrane region" description="Helical" evidence="1">
    <location>
        <begin position="7"/>
        <end position="25"/>
    </location>
</feature>
<evidence type="ECO:0000256" key="1">
    <source>
        <dbReference type="SAM" id="Phobius"/>
    </source>
</evidence>
<keyword evidence="1" id="KW-0472">Membrane</keyword>
<proteinExistence type="predicted"/>
<protein>
    <submittedName>
        <fullName evidence="2">TraX protein</fullName>
    </submittedName>
</protein>